<sequence>MKPLLVVLKKRSIAAARREQVKVMKVQRKLKIAHYGRLTSAKYDSCNKPTPLFDPNFIINTTNVDNTVIQEKRCSLITPFSGCFSSSRIGQKRKHREIESLLLQV</sequence>
<protein>
    <submittedName>
        <fullName evidence="1">DNA glycosylase</fullName>
    </submittedName>
</protein>
<evidence type="ECO:0000313" key="1">
    <source>
        <dbReference type="EMBL" id="GEU64470.1"/>
    </source>
</evidence>
<dbReference type="EMBL" id="BKCJ010005027">
    <property type="protein sequence ID" value="GEU64470.1"/>
    <property type="molecule type" value="Genomic_DNA"/>
</dbReference>
<proteinExistence type="predicted"/>
<comment type="caution">
    <text evidence="1">The sequence shown here is derived from an EMBL/GenBank/DDBJ whole genome shotgun (WGS) entry which is preliminary data.</text>
</comment>
<gene>
    <name evidence="1" type="ORF">Tci_036448</name>
</gene>
<name>A0A6L2LT93_TANCI</name>
<dbReference type="AlphaFoldDB" id="A0A6L2LT93"/>
<organism evidence="1">
    <name type="scientific">Tanacetum cinerariifolium</name>
    <name type="common">Dalmatian daisy</name>
    <name type="synonym">Chrysanthemum cinerariifolium</name>
    <dbReference type="NCBI Taxonomy" id="118510"/>
    <lineage>
        <taxon>Eukaryota</taxon>
        <taxon>Viridiplantae</taxon>
        <taxon>Streptophyta</taxon>
        <taxon>Embryophyta</taxon>
        <taxon>Tracheophyta</taxon>
        <taxon>Spermatophyta</taxon>
        <taxon>Magnoliopsida</taxon>
        <taxon>eudicotyledons</taxon>
        <taxon>Gunneridae</taxon>
        <taxon>Pentapetalae</taxon>
        <taxon>asterids</taxon>
        <taxon>campanulids</taxon>
        <taxon>Asterales</taxon>
        <taxon>Asteraceae</taxon>
        <taxon>Asteroideae</taxon>
        <taxon>Anthemideae</taxon>
        <taxon>Anthemidinae</taxon>
        <taxon>Tanacetum</taxon>
    </lineage>
</organism>
<reference evidence="1" key="1">
    <citation type="journal article" date="2019" name="Sci. Rep.">
        <title>Draft genome of Tanacetum cinerariifolium, the natural source of mosquito coil.</title>
        <authorList>
            <person name="Yamashiro T."/>
            <person name="Shiraishi A."/>
            <person name="Satake H."/>
            <person name="Nakayama K."/>
        </authorList>
    </citation>
    <scope>NUCLEOTIDE SEQUENCE</scope>
</reference>
<accession>A0A6L2LT93</accession>